<dbReference type="InterPro" id="IPR008197">
    <property type="entry name" value="WAP_dom"/>
</dbReference>
<accession>A0A8C6EWS0</accession>
<dbReference type="CDD" id="cd00199">
    <property type="entry name" value="WAP"/>
    <property type="match status" value="1"/>
</dbReference>
<dbReference type="Ensembl" id="ENSMMMT00000024648.1">
    <property type="protein sequence ID" value="ENSMMMP00000021727.1"/>
    <property type="gene ID" value="ENSMMMG00000019125.1"/>
</dbReference>
<protein>
    <recommendedName>
        <fullName evidence="2">WAP domain-containing protein</fullName>
    </recommendedName>
</protein>
<evidence type="ECO:0000313" key="4">
    <source>
        <dbReference type="Proteomes" id="UP000694407"/>
    </source>
</evidence>
<evidence type="ECO:0000259" key="2">
    <source>
        <dbReference type="PROSITE" id="PS51390"/>
    </source>
</evidence>
<evidence type="ECO:0000313" key="3">
    <source>
        <dbReference type="Ensembl" id="ENSMMMP00000021727.1"/>
    </source>
</evidence>
<feature type="domain" description="WAP" evidence="2">
    <location>
        <begin position="22"/>
        <end position="69"/>
    </location>
</feature>
<dbReference type="GO" id="GO:0045087">
    <property type="term" value="P:innate immune response"/>
    <property type="evidence" value="ECO:0007669"/>
    <property type="project" value="TreeGrafter"/>
</dbReference>
<dbReference type="GO" id="GO:0004867">
    <property type="term" value="F:serine-type endopeptidase inhibitor activity"/>
    <property type="evidence" value="ECO:0007669"/>
    <property type="project" value="TreeGrafter"/>
</dbReference>
<organism evidence="3 4">
    <name type="scientific">Marmota marmota marmota</name>
    <name type="common">Alpine marmot</name>
    <dbReference type="NCBI Taxonomy" id="9994"/>
    <lineage>
        <taxon>Eukaryota</taxon>
        <taxon>Metazoa</taxon>
        <taxon>Chordata</taxon>
        <taxon>Craniata</taxon>
        <taxon>Vertebrata</taxon>
        <taxon>Euteleostomi</taxon>
        <taxon>Mammalia</taxon>
        <taxon>Eutheria</taxon>
        <taxon>Euarchontoglires</taxon>
        <taxon>Glires</taxon>
        <taxon>Rodentia</taxon>
        <taxon>Sciuromorpha</taxon>
        <taxon>Sciuridae</taxon>
        <taxon>Xerinae</taxon>
        <taxon>Marmotini</taxon>
        <taxon>Marmota</taxon>
    </lineage>
</organism>
<dbReference type="InterPro" id="IPR050514">
    <property type="entry name" value="WAP_four-disulfide_core"/>
</dbReference>
<dbReference type="PANTHER" id="PTHR19441:SF91">
    <property type="entry name" value="WAP DOMAIN-CONTAINING PROTEIN"/>
    <property type="match status" value="1"/>
</dbReference>
<proteinExistence type="predicted"/>
<dbReference type="Pfam" id="PF00095">
    <property type="entry name" value="WAP"/>
    <property type="match status" value="1"/>
</dbReference>
<dbReference type="InterPro" id="IPR036645">
    <property type="entry name" value="Elafin-like_sf"/>
</dbReference>
<dbReference type="SUPFAM" id="SSF57256">
    <property type="entry name" value="Elafin-like"/>
    <property type="match status" value="1"/>
</dbReference>
<dbReference type="GO" id="GO:0005615">
    <property type="term" value="C:extracellular space"/>
    <property type="evidence" value="ECO:0007669"/>
    <property type="project" value="TreeGrafter"/>
</dbReference>
<name>A0A8C6EWS0_MARMA</name>
<keyword evidence="1" id="KW-0646">Protease inhibitor</keyword>
<sequence>MKAATVLVLVGFVPKTPLFISELQHYGECPEVPEGVYGLCVERCTGDGSCPRGMKCCSNGCGHTCQDAVFKVSINQSRASCGQTSSWWAFLGQTDAALSTALKSLHDSRREKLEANDRKTTWLRYL</sequence>
<dbReference type="AlphaFoldDB" id="A0A8C6EWS0"/>
<dbReference type="SMART" id="SM00217">
    <property type="entry name" value="WAP"/>
    <property type="match status" value="1"/>
</dbReference>
<dbReference type="Proteomes" id="UP000694407">
    <property type="component" value="Unplaced"/>
</dbReference>
<dbReference type="GO" id="GO:0019731">
    <property type="term" value="P:antibacterial humoral response"/>
    <property type="evidence" value="ECO:0007669"/>
    <property type="project" value="TreeGrafter"/>
</dbReference>
<dbReference type="PANTHER" id="PTHR19441">
    <property type="entry name" value="WHEY ACDIC PROTEIN WAP"/>
    <property type="match status" value="1"/>
</dbReference>
<dbReference type="GeneTree" id="ENSGT00940000166945"/>
<dbReference type="PROSITE" id="PS51390">
    <property type="entry name" value="WAP"/>
    <property type="match status" value="1"/>
</dbReference>
<dbReference type="Gene3D" id="4.10.75.10">
    <property type="entry name" value="Elafin-like"/>
    <property type="match status" value="1"/>
</dbReference>
<reference evidence="3" key="2">
    <citation type="submission" date="2025-09" db="UniProtKB">
        <authorList>
            <consortium name="Ensembl"/>
        </authorList>
    </citation>
    <scope>IDENTIFICATION</scope>
</reference>
<reference evidence="3" key="1">
    <citation type="submission" date="2025-08" db="UniProtKB">
        <authorList>
            <consortium name="Ensembl"/>
        </authorList>
    </citation>
    <scope>IDENTIFICATION</scope>
</reference>
<keyword evidence="4" id="KW-1185">Reference proteome</keyword>
<evidence type="ECO:0000256" key="1">
    <source>
        <dbReference type="ARBA" id="ARBA00022690"/>
    </source>
</evidence>